<keyword evidence="6" id="KW-1185">Reference proteome</keyword>
<reference evidence="6" key="1">
    <citation type="journal article" date="2006" name="PLoS Biol.">
        <title>Macronuclear genome sequence of the ciliate Tetrahymena thermophila, a model eukaryote.</title>
        <authorList>
            <person name="Eisen J.A."/>
            <person name="Coyne R.S."/>
            <person name="Wu M."/>
            <person name="Wu D."/>
            <person name="Thiagarajan M."/>
            <person name="Wortman J.R."/>
            <person name="Badger J.H."/>
            <person name="Ren Q."/>
            <person name="Amedeo P."/>
            <person name="Jones K.M."/>
            <person name="Tallon L.J."/>
            <person name="Delcher A.L."/>
            <person name="Salzberg S.L."/>
            <person name="Silva J.C."/>
            <person name="Haas B.J."/>
            <person name="Majoros W.H."/>
            <person name="Farzad M."/>
            <person name="Carlton J.M."/>
            <person name="Smith R.K. Jr."/>
            <person name="Garg J."/>
            <person name="Pearlman R.E."/>
            <person name="Karrer K.M."/>
            <person name="Sun L."/>
            <person name="Manning G."/>
            <person name="Elde N.C."/>
            <person name="Turkewitz A.P."/>
            <person name="Asai D.J."/>
            <person name="Wilkes D.E."/>
            <person name="Wang Y."/>
            <person name="Cai H."/>
            <person name="Collins K."/>
            <person name="Stewart B.A."/>
            <person name="Lee S.R."/>
            <person name="Wilamowska K."/>
            <person name="Weinberg Z."/>
            <person name="Ruzzo W.L."/>
            <person name="Wloga D."/>
            <person name="Gaertig J."/>
            <person name="Frankel J."/>
            <person name="Tsao C.-C."/>
            <person name="Gorovsky M.A."/>
            <person name="Keeling P.J."/>
            <person name="Waller R.F."/>
            <person name="Patron N.J."/>
            <person name="Cherry J.M."/>
            <person name="Stover N.A."/>
            <person name="Krieger C.J."/>
            <person name="del Toro C."/>
            <person name="Ryder H.F."/>
            <person name="Williamson S.C."/>
            <person name="Barbeau R.A."/>
            <person name="Hamilton E.P."/>
            <person name="Orias E."/>
        </authorList>
    </citation>
    <scope>NUCLEOTIDE SEQUENCE [LARGE SCALE GENOMIC DNA]</scope>
    <source>
        <strain evidence="6">SB210</strain>
    </source>
</reference>
<dbReference type="GO" id="GO:0016491">
    <property type="term" value="F:oxidoreductase activity"/>
    <property type="evidence" value="ECO:0007669"/>
    <property type="project" value="UniProtKB-KW"/>
</dbReference>
<dbReference type="HOGENOM" id="CLU_023205_2_0_1"/>
<dbReference type="KEGG" id="tet:TTHERM_00338200"/>
<dbReference type="STRING" id="312017.I7M880"/>
<dbReference type="GeneID" id="7840855"/>
<evidence type="ECO:0000256" key="2">
    <source>
        <dbReference type="ARBA" id="ARBA00022857"/>
    </source>
</evidence>
<dbReference type="EMBL" id="GG662666">
    <property type="protein sequence ID" value="EAR97339.1"/>
    <property type="molecule type" value="Genomic_DNA"/>
</dbReference>
<dbReference type="InterPro" id="IPR036812">
    <property type="entry name" value="NAD(P)_OxRdtase_dom_sf"/>
</dbReference>
<dbReference type="Gene3D" id="3.20.20.100">
    <property type="entry name" value="NADP-dependent oxidoreductase domain"/>
    <property type="match status" value="1"/>
</dbReference>
<dbReference type="Pfam" id="PF00248">
    <property type="entry name" value="Aldo_ket_red"/>
    <property type="match status" value="1"/>
</dbReference>
<dbReference type="PANTHER" id="PTHR43150:SF2">
    <property type="entry name" value="HYPERKINETIC, ISOFORM M"/>
    <property type="match status" value="1"/>
</dbReference>
<dbReference type="FunCoup" id="I7M880">
    <property type="interactions" value="29"/>
</dbReference>
<evidence type="ECO:0000259" key="4">
    <source>
        <dbReference type="Pfam" id="PF00248"/>
    </source>
</evidence>
<name>I7M880_TETTS</name>
<sequence length="347" mass="39571">MEYRLLGNTGLKVSVVSFGNWLNSDRPDWQQRTNLHVKKAWDLGINYFDTAEGYGQGEGERQMGIALKELNVPREDYVVSTKIFWGKPTGSLNNLGLNRKHIKQGIKASLERLQLSYVDVVFCHRFDHETPLEEVARAFTELIQEGLVHYWGTSEWSAANIFEAREICEAKNLIKPVVEQPQYNMFVRESFEKDYGRLFDIYKLGSTVWSPLCGGILTGKYNQGGIPSGARWDTFNENPYLKRVWDSYFADDKKDKLVKILTGLAEIAKELNITQAQLAMAWVIANKDVSTAITGCSSPEQLEDVVKSVQVYKTLTPEIFARIEALLSNRPDHGLNFKTWVPLNPRR</sequence>
<proteinExistence type="inferred from homology"/>
<dbReference type="PANTHER" id="PTHR43150">
    <property type="entry name" value="HYPERKINETIC, ISOFORM M"/>
    <property type="match status" value="1"/>
</dbReference>
<dbReference type="eggNOG" id="KOG1575">
    <property type="taxonomic scope" value="Eukaryota"/>
</dbReference>
<dbReference type="InterPro" id="IPR005399">
    <property type="entry name" value="K_chnl_volt-dep_bsu_KCNAB-rel"/>
</dbReference>
<organism evidence="5 6">
    <name type="scientific">Tetrahymena thermophila (strain SB210)</name>
    <dbReference type="NCBI Taxonomy" id="312017"/>
    <lineage>
        <taxon>Eukaryota</taxon>
        <taxon>Sar</taxon>
        <taxon>Alveolata</taxon>
        <taxon>Ciliophora</taxon>
        <taxon>Intramacronucleata</taxon>
        <taxon>Oligohymenophorea</taxon>
        <taxon>Hymenostomatida</taxon>
        <taxon>Tetrahymenina</taxon>
        <taxon>Tetrahymenidae</taxon>
        <taxon>Tetrahymena</taxon>
    </lineage>
</organism>
<dbReference type="InParanoid" id="I7M880"/>
<keyword evidence="3" id="KW-0560">Oxidoreductase</keyword>
<keyword evidence="2" id="KW-0521">NADP</keyword>
<gene>
    <name evidence="5" type="ORF">TTHERM_00338200</name>
</gene>
<dbReference type="InterPro" id="IPR023210">
    <property type="entry name" value="NADP_OxRdtase_dom"/>
</dbReference>
<dbReference type="Proteomes" id="UP000009168">
    <property type="component" value="Unassembled WGS sequence"/>
</dbReference>
<evidence type="ECO:0000256" key="3">
    <source>
        <dbReference type="ARBA" id="ARBA00023002"/>
    </source>
</evidence>
<dbReference type="AlphaFoldDB" id="I7M880"/>
<comment type="similarity">
    <text evidence="1">Belongs to the shaker potassium channel beta subunit family.</text>
</comment>
<feature type="domain" description="NADP-dependent oxidoreductase" evidence="4">
    <location>
        <begin position="27"/>
        <end position="326"/>
    </location>
</feature>
<protein>
    <submittedName>
        <fullName evidence="5">Aldo/keto reductase family oxidoreductase</fullName>
    </submittedName>
</protein>
<accession>I7M880</accession>
<evidence type="ECO:0000313" key="6">
    <source>
        <dbReference type="Proteomes" id="UP000009168"/>
    </source>
</evidence>
<evidence type="ECO:0000313" key="5">
    <source>
        <dbReference type="EMBL" id="EAR97339.1"/>
    </source>
</evidence>
<dbReference type="SUPFAM" id="SSF51430">
    <property type="entry name" value="NAD(P)-linked oxidoreductase"/>
    <property type="match status" value="1"/>
</dbReference>
<dbReference type="OMA" id="EISMGRA"/>
<dbReference type="PRINTS" id="PR01577">
    <property type="entry name" value="KCNABCHANNEL"/>
</dbReference>
<dbReference type="OrthoDB" id="2310150at2759"/>
<dbReference type="RefSeq" id="XP_001017584.1">
    <property type="nucleotide sequence ID" value="XM_001017584.3"/>
</dbReference>
<evidence type="ECO:0000256" key="1">
    <source>
        <dbReference type="ARBA" id="ARBA00006515"/>
    </source>
</evidence>